<evidence type="ECO:0000259" key="1">
    <source>
        <dbReference type="Pfam" id="PF09537"/>
    </source>
</evidence>
<gene>
    <name evidence="2" type="ORF">RB653_004389</name>
</gene>
<dbReference type="AlphaFoldDB" id="A0AAN7U617"/>
<organism evidence="2 3">
    <name type="scientific">Dictyostelium firmibasis</name>
    <dbReference type="NCBI Taxonomy" id="79012"/>
    <lineage>
        <taxon>Eukaryota</taxon>
        <taxon>Amoebozoa</taxon>
        <taxon>Evosea</taxon>
        <taxon>Eumycetozoa</taxon>
        <taxon>Dictyostelia</taxon>
        <taxon>Dictyosteliales</taxon>
        <taxon>Dictyosteliaceae</taxon>
        <taxon>Dictyostelium</taxon>
    </lineage>
</organism>
<protein>
    <recommendedName>
        <fullName evidence="1">DUF2383 domain-containing protein</fullName>
    </recommendedName>
</protein>
<sequence length="154" mass="17850">MLSSMVGSQKDFSSSLKELLELDFDAVEAYKSSIDRIRDPESKEMIVGFMRDHENHIKELTDIFKKHNMDCPQGPTSKHWLTKGKVVLSNVIGDDGILSAMHSNEEETTKAYEGMVNREDIWEDAEDFLRRGLEDEKRHKTGIEERRKVLKEKH</sequence>
<dbReference type="SUPFAM" id="SSF47240">
    <property type="entry name" value="Ferritin-like"/>
    <property type="match status" value="1"/>
</dbReference>
<name>A0AAN7U617_9MYCE</name>
<reference evidence="2 3" key="1">
    <citation type="submission" date="2023-11" db="EMBL/GenBank/DDBJ databases">
        <title>Dfirmibasis_genome.</title>
        <authorList>
            <person name="Edelbroek B."/>
            <person name="Kjellin J."/>
            <person name="Jerlstrom-Hultqvist J."/>
            <person name="Soderbom F."/>
        </authorList>
    </citation>
    <scope>NUCLEOTIDE SEQUENCE [LARGE SCALE GENOMIC DNA]</scope>
    <source>
        <strain evidence="2 3">TNS-C-14</strain>
    </source>
</reference>
<evidence type="ECO:0000313" key="3">
    <source>
        <dbReference type="Proteomes" id="UP001344447"/>
    </source>
</evidence>
<dbReference type="CDD" id="cd00657">
    <property type="entry name" value="Ferritin_like"/>
    <property type="match status" value="1"/>
</dbReference>
<dbReference type="InterPro" id="IPR019052">
    <property type="entry name" value="DUF2383"/>
</dbReference>
<feature type="domain" description="DUF2383" evidence="1">
    <location>
        <begin position="12"/>
        <end position="116"/>
    </location>
</feature>
<proteinExistence type="predicted"/>
<keyword evidence="3" id="KW-1185">Reference proteome</keyword>
<dbReference type="Pfam" id="PF09537">
    <property type="entry name" value="DUF2383"/>
    <property type="match status" value="1"/>
</dbReference>
<dbReference type="InterPro" id="IPR009078">
    <property type="entry name" value="Ferritin-like_SF"/>
</dbReference>
<dbReference type="InterPro" id="IPR012347">
    <property type="entry name" value="Ferritin-like"/>
</dbReference>
<dbReference type="Proteomes" id="UP001344447">
    <property type="component" value="Unassembled WGS sequence"/>
</dbReference>
<dbReference type="EMBL" id="JAVFKY010000001">
    <property type="protein sequence ID" value="KAK5582803.1"/>
    <property type="molecule type" value="Genomic_DNA"/>
</dbReference>
<evidence type="ECO:0000313" key="2">
    <source>
        <dbReference type="EMBL" id="KAK5582803.1"/>
    </source>
</evidence>
<dbReference type="Gene3D" id="1.20.1260.10">
    <property type="match status" value="1"/>
</dbReference>
<accession>A0AAN7U617</accession>
<comment type="caution">
    <text evidence="2">The sequence shown here is derived from an EMBL/GenBank/DDBJ whole genome shotgun (WGS) entry which is preliminary data.</text>
</comment>